<evidence type="ECO:0000256" key="1">
    <source>
        <dbReference type="ARBA" id="ARBA00004175"/>
    </source>
</evidence>
<keyword evidence="9" id="KW-0472">Membrane</keyword>
<dbReference type="PROSITE" id="PS50297">
    <property type="entry name" value="ANK_REP_REGION"/>
    <property type="match status" value="1"/>
</dbReference>
<keyword evidence="3" id="KW-0268">Exocytosis</keyword>
<reference evidence="12 13" key="1">
    <citation type="journal article" date="2022" name="Nat. Ecol. Evol.">
        <title>A masculinizing supergene underlies an exaggerated male reproductive morph in a spider.</title>
        <authorList>
            <person name="Hendrickx F."/>
            <person name="De Corte Z."/>
            <person name="Sonet G."/>
            <person name="Van Belleghem S.M."/>
            <person name="Kostlbacher S."/>
            <person name="Vangestel C."/>
        </authorList>
    </citation>
    <scope>NUCLEOTIDE SEQUENCE [LARGE SCALE GENOMIC DNA]</scope>
    <source>
        <strain evidence="12">W744_W776</strain>
    </source>
</reference>
<evidence type="ECO:0000256" key="11">
    <source>
        <dbReference type="SAM" id="MobiDB-lite"/>
    </source>
</evidence>
<keyword evidence="8" id="KW-0638">Presynaptic neurotoxin</keyword>
<feature type="compositionally biased region" description="Low complexity" evidence="11">
    <location>
        <begin position="728"/>
        <end position="738"/>
    </location>
</feature>
<evidence type="ECO:0000256" key="4">
    <source>
        <dbReference type="ARBA" id="ARBA00022525"/>
    </source>
</evidence>
<feature type="compositionally biased region" description="Acidic residues" evidence="11">
    <location>
        <begin position="1175"/>
        <end position="1189"/>
    </location>
</feature>
<dbReference type="InterPro" id="IPR002110">
    <property type="entry name" value="Ankyrin_rpt"/>
</dbReference>
<dbReference type="InterPro" id="IPR036770">
    <property type="entry name" value="Ankyrin_rpt-contain_sf"/>
</dbReference>
<feature type="compositionally biased region" description="Polar residues" evidence="11">
    <location>
        <begin position="1080"/>
        <end position="1093"/>
    </location>
</feature>
<dbReference type="PANTHER" id="PTHR22882">
    <property type="entry name" value="SYNPHILIN-1"/>
    <property type="match status" value="1"/>
</dbReference>
<feature type="compositionally biased region" description="Polar residues" evidence="11">
    <location>
        <begin position="1283"/>
        <end position="1293"/>
    </location>
</feature>
<dbReference type="GO" id="GO:0006887">
    <property type="term" value="P:exocytosis"/>
    <property type="evidence" value="ECO:0007669"/>
    <property type="project" value="UniProtKB-KW"/>
</dbReference>
<dbReference type="InterPro" id="IPR040133">
    <property type="entry name" value="SNCAIP"/>
</dbReference>
<evidence type="ECO:0000256" key="5">
    <source>
        <dbReference type="ARBA" id="ARBA00022537"/>
    </source>
</evidence>
<proteinExistence type="predicted"/>
<dbReference type="PANTHER" id="PTHR22882:SF3">
    <property type="entry name" value="SYNPHILIN-1"/>
    <property type="match status" value="1"/>
</dbReference>
<keyword evidence="13" id="KW-1185">Reference proteome</keyword>
<keyword evidence="7" id="KW-0528">Neurotoxin</keyword>
<keyword evidence="5" id="KW-1052">Target cell membrane</keyword>
<feature type="region of interest" description="Disordered" evidence="11">
    <location>
        <begin position="798"/>
        <end position="817"/>
    </location>
</feature>
<keyword evidence="4" id="KW-0964">Secreted</keyword>
<dbReference type="EMBL" id="JAFNEN010001047">
    <property type="protein sequence ID" value="KAG8175241.1"/>
    <property type="molecule type" value="Genomic_DNA"/>
</dbReference>
<dbReference type="GO" id="GO:0031625">
    <property type="term" value="F:ubiquitin protein ligase binding"/>
    <property type="evidence" value="ECO:0007669"/>
    <property type="project" value="TreeGrafter"/>
</dbReference>
<feature type="region of interest" description="Disordered" evidence="11">
    <location>
        <begin position="218"/>
        <end position="238"/>
    </location>
</feature>
<feature type="region of interest" description="Disordered" evidence="11">
    <location>
        <begin position="1219"/>
        <end position="1299"/>
    </location>
</feature>
<feature type="compositionally biased region" description="Polar residues" evidence="11">
    <location>
        <begin position="908"/>
        <end position="929"/>
    </location>
</feature>
<feature type="compositionally biased region" description="Polar residues" evidence="11">
    <location>
        <begin position="938"/>
        <end position="949"/>
    </location>
</feature>
<evidence type="ECO:0000256" key="10">
    <source>
        <dbReference type="PROSITE-ProRule" id="PRU00023"/>
    </source>
</evidence>
<evidence type="ECO:0000256" key="6">
    <source>
        <dbReference type="ARBA" id="ARBA00022656"/>
    </source>
</evidence>
<keyword evidence="6" id="KW-0800">Toxin</keyword>
<dbReference type="Proteomes" id="UP000827092">
    <property type="component" value="Unassembled WGS sequence"/>
</dbReference>
<feature type="region of interest" description="Disordered" evidence="11">
    <location>
        <begin position="1141"/>
        <end position="1207"/>
    </location>
</feature>
<feature type="region of interest" description="Disordered" evidence="11">
    <location>
        <begin position="1062"/>
        <end position="1109"/>
    </location>
</feature>
<protein>
    <recommendedName>
        <fullName evidence="14">Synphilin-1</fullName>
    </recommendedName>
</protein>
<evidence type="ECO:0000256" key="7">
    <source>
        <dbReference type="ARBA" id="ARBA00022699"/>
    </source>
</evidence>
<dbReference type="GO" id="GO:0044218">
    <property type="term" value="C:other organism cell membrane"/>
    <property type="evidence" value="ECO:0007669"/>
    <property type="project" value="UniProtKB-KW"/>
</dbReference>
<evidence type="ECO:0000256" key="8">
    <source>
        <dbReference type="ARBA" id="ARBA00023028"/>
    </source>
</evidence>
<feature type="compositionally biased region" description="Low complexity" evidence="11">
    <location>
        <begin position="1190"/>
        <end position="1202"/>
    </location>
</feature>
<evidence type="ECO:0000256" key="3">
    <source>
        <dbReference type="ARBA" id="ARBA00022483"/>
    </source>
</evidence>
<accession>A0AAV6TU86</accession>
<feature type="compositionally biased region" description="Polar residues" evidence="11">
    <location>
        <begin position="20"/>
        <end position="36"/>
    </location>
</feature>
<evidence type="ECO:0000256" key="2">
    <source>
        <dbReference type="ARBA" id="ARBA00004613"/>
    </source>
</evidence>
<feature type="region of interest" description="Disordered" evidence="11">
    <location>
        <begin position="718"/>
        <end position="762"/>
    </location>
</feature>
<feature type="compositionally biased region" description="Low complexity" evidence="11">
    <location>
        <begin position="874"/>
        <end position="907"/>
    </location>
</feature>
<feature type="repeat" description="ANK" evidence="10">
    <location>
        <begin position="529"/>
        <end position="561"/>
    </location>
</feature>
<evidence type="ECO:0000313" key="13">
    <source>
        <dbReference type="Proteomes" id="UP000827092"/>
    </source>
</evidence>
<keyword evidence="9" id="KW-1053">Target membrane</keyword>
<organism evidence="12 13">
    <name type="scientific">Oedothorax gibbosus</name>
    <dbReference type="NCBI Taxonomy" id="931172"/>
    <lineage>
        <taxon>Eukaryota</taxon>
        <taxon>Metazoa</taxon>
        <taxon>Ecdysozoa</taxon>
        <taxon>Arthropoda</taxon>
        <taxon>Chelicerata</taxon>
        <taxon>Arachnida</taxon>
        <taxon>Araneae</taxon>
        <taxon>Araneomorphae</taxon>
        <taxon>Entelegynae</taxon>
        <taxon>Araneoidea</taxon>
        <taxon>Linyphiidae</taxon>
        <taxon>Erigoninae</taxon>
        <taxon>Oedothorax</taxon>
    </lineage>
</organism>
<feature type="region of interest" description="Disordered" evidence="11">
    <location>
        <begin position="15"/>
        <end position="45"/>
    </location>
</feature>
<feature type="region of interest" description="Disordered" evidence="11">
    <location>
        <begin position="862"/>
        <end position="949"/>
    </location>
</feature>
<sequence length="1390" mass="154842">MEPLVQLPPLMARNERAGNCWSQPPRSTTAKNQSGRSRGLGTEDLDDIGDIVNALSCGERRILSGDRQSNKHTTNHGKYSSDCCLKNGLVQCHCLWPENNISDWQRRNKCLPNPCTREPQQYDKKWPDNHMPNVSYRNNKMLEEFILDDNELGLLNYYDIPINVPRRHLRSTGKVKTVSIIDTLSELASGATDREDEGGFSSAVSESAVLNRYLHKPKARHARQSVPRRNCGLPSNNFIPTSKTAPIDASSAVKRSAFTSPIRTESDSFTSVYSPLEDNTLPCSSLKRTLKYLRKAVASNVLEEENRNRRHIREKQNDDDSFRLCFSDSEVKDPPVHWAPLRHNRLEFTPKVKSKSLLTVADSYTKPTSKPAIFKNRSKTSVPDWIQAVFTASKKGDVDQLKLYLTEIDPALVRNLSDDHGNNLWHICAVHNNFECLNWLCSYNPHHAEALKDENKNGFSPASLAVKHGSLLAVQWLIHNTVCKNQLLPQSSSRSLLHIAAKYGQYATVEWILNYMVSQDLDASLTDSEGNTAVHFAAKYGHINCVKALVFQIGNIKSKNEHGLKPLDLALKHGKNDCADFLIAVESCYNLASLNLRQHLDIQHLQKENAEMKNYFKELLTLTKRLQHRQKELVQSYSRLSLTQQYSAGSSDWVNDKNIKYLDDYSQLLDTVMTDEEHRLLMVENKWKKSRKQTKLQDSRKKPLDILKSQFKHVLEKVNSLSPPIPSTPESSDSSSQSENEDDSPPEKNFPDLSPPDVVNSLFPQTSVPFLDTRQKFSKESASLDTLCDMDQEDTINSSLLNSPVSKKAVPPCPPSNRDVNLRMFFKQNPNLRQSVKTCSVLEVLEPSSSDSEEFLGYKKKLSKHSNSEKEAEQSSSSSALEILPSSGRPSSLDSKASGSHSSSSGGRQNIFTQNASSADNAQAETSNANHEKDKSSENTGNHTSDSSNKYSCDQIVIECALSSEPDLIKGTQKKKMLSPFSTIEKKTKCSKDSSDTILVDNLNFSTDSESLEADRSFSSAAEASGVLRQSNIEVTNGGQTLKKKGFLFKFALRGKWQSKGTTRSLKNEISPEEFRETYSRTSLSDNVPSPSHLSPIPNCPATKSLPKNNDLESLPIELEKLLEKETPVICERPPPECNLFPPISNSLQNHSTISSRKTLLPPRRDPPPAPPLNIDEDEHLQDHSDDDVSISIQKSSTSSCIEGSSHNSYLNSRSPDLWHSSVPKSHFRPASSASCVDSPSRGEENFPLNKSSSASNEMLSVSVLGSSTAGRQSPAPSEVSKTESALSPPSDVSKTESTRYLSQLGKIEETGHLTAMKVTNLQSSEEHNIKEDSLNIENKTPKNKKCKKINSNKPWYEFSDEEDVIVPQRYQSVSGSMRSSSGDEAAATS</sequence>
<feature type="compositionally biased region" description="Polar residues" evidence="11">
    <location>
        <begin position="1144"/>
        <end position="1158"/>
    </location>
</feature>
<dbReference type="GO" id="GO:0005576">
    <property type="term" value="C:extracellular region"/>
    <property type="evidence" value="ECO:0007669"/>
    <property type="project" value="UniProtKB-SubCell"/>
</dbReference>
<comment type="subcellular location">
    <subcellularLocation>
        <location evidence="2">Secreted</location>
    </subcellularLocation>
    <subcellularLocation>
        <location evidence="1">Target cell membrane</location>
    </subcellularLocation>
</comment>
<gene>
    <name evidence="12" type="ORF">JTE90_012609</name>
</gene>
<name>A0AAV6TU86_9ARAC</name>
<evidence type="ECO:0000313" key="12">
    <source>
        <dbReference type="EMBL" id="KAG8175241.1"/>
    </source>
</evidence>
<dbReference type="PROSITE" id="PS50088">
    <property type="entry name" value="ANK_REPEAT"/>
    <property type="match status" value="1"/>
</dbReference>
<dbReference type="GO" id="GO:0090729">
    <property type="term" value="F:toxin activity"/>
    <property type="evidence" value="ECO:0007669"/>
    <property type="project" value="UniProtKB-KW"/>
</dbReference>
<dbReference type="Pfam" id="PF12796">
    <property type="entry name" value="Ank_2"/>
    <property type="match status" value="2"/>
</dbReference>
<keyword evidence="10" id="KW-0040">ANK repeat</keyword>
<dbReference type="SUPFAM" id="SSF48403">
    <property type="entry name" value="Ankyrin repeat"/>
    <property type="match status" value="1"/>
</dbReference>
<dbReference type="GO" id="GO:0044231">
    <property type="term" value="C:host cell presynaptic membrane"/>
    <property type="evidence" value="ECO:0007669"/>
    <property type="project" value="UniProtKB-KW"/>
</dbReference>
<feature type="compositionally biased region" description="Polar residues" evidence="11">
    <location>
        <begin position="1249"/>
        <end position="1276"/>
    </location>
</feature>
<evidence type="ECO:0008006" key="14">
    <source>
        <dbReference type="Google" id="ProtNLM"/>
    </source>
</evidence>
<evidence type="ECO:0000256" key="9">
    <source>
        <dbReference type="ARBA" id="ARBA00023298"/>
    </source>
</evidence>
<dbReference type="Gene3D" id="1.25.40.20">
    <property type="entry name" value="Ankyrin repeat-containing domain"/>
    <property type="match status" value="1"/>
</dbReference>
<dbReference type="SMART" id="SM00248">
    <property type="entry name" value="ANK"/>
    <property type="match status" value="5"/>
</dbReference>
<comment type="caution">
    <text evidence="12">The sequence shown here is derived from an EMBL/GenBank/DDBJ whole genome shotgun (WGS) entry which is preliminary data.</text>
</comment>